<proteinExistence type="predicted"/>
<dbReference type="AlphaFoldDB" id="A0A2C6KDT4"/>
<feature type="compositionally biased region" description="Low complexity" evidence="1">
    <location>
        <begin position="292"/>
        <end position="309"/>
    </location>
</feature>
<accession>A0A2C6KDT4</accession>
<feature type="region of interest" description="Disordered" evidence="1">
    <location>
        <begin position="251"/>
        <end position="399"/>
    </location>
</feature>
<organism evidence="2 3">
    <name type="scientific">Cystoisospora suis</name>
    <dbReference type="NCBI Taxonomy" id="483139"/>
    <lineage>
        <taxon>Eukaryota</taxon>
        <taxon>Sar</taxon>
        <taxon>Alveolata</taxon>
        <taxon>Apicomplexa</taxon>
        <taxon>Conoidasida</taxon>
        <taxon>Coccidia</taxon>
        <taxon>Eucoccidiorida</taxon>
        <taxon>Eimeriorina</taxon>
        <taxon>Sarcocystidae</taxon>
        <taxon>Cystoisospora</taxon>
    </lineage>
</organism>
<evidence type="ECO:0000313" key="3">
    <source>
        <dbReference type="Proteomes" id="UP000221165"/>
    </source>
</evidence>
<dbReference type="GeneID" id="94434182"/>
<dbReference type="Proteomes" id="UP000221165">
    <property type="component" value="Unassembled WGS sequence"/>
</dbReference>
<evidence type="ECO:0000256" key="1">
    <source>
        <dbReference type="SAM" id="MobiDB-lite"/>
    </source>
</evidence>
<name>A0A2C6KDT4_9APIC</name>
<dbReference type="EMBL" id="MIGC01008670">
    <property type="protein sequence ID" value="PHJ15319.1"/>
    <property type="molecule type" value="Genomic_DNA"/>
</dbReference>
<feature type="compositionally biased region" description="Low complexity" evidence="1">
    <location>
        <begin position="328"/>
        <end position="337"/>
    </location>
</feature>
<keyword evidence="3" id="KW-1185">Reference proteome</keyword>
<gene>
    <name evidence="2" type="ORF">CSUI_010870</name>
</gene>
<feature type="non-terminal residue" evidence="2">
    <location>
        <position position="399"/>
    </location>
</feature>
<protein>
    <submittedName>
        <fullName evidence="2">Uncharacterized protein</fullName>
    </submittedName>
</protein>
<comment type="caution">
    <text evidence="2">The sequence shown here is derived from an EMBL/GenBank/DDBJ whole genome shotgun (WGS) entry which is preliminary data.</text>
</comment>
<dbReference type="RefSeq" id="XP_067917053.1">
    <property type="nucleotide sequence ID" value="XM_068070971.1"/>
</dbReference>
<feature type="compositionally biased region" description="Polar residues" evidence="1">
    <location>
        <begin position="381"/>
        <end position="391"/>
    </location>
</feature>
<feature type="compositionally biased region" description="Low complexity" evidence="1">
    <location>
        <begin position="266"/>
        <end position="283"/>
    </location>
</feature>
<evidence type="ECO:0000313" key="2">
    <source>
        <dbReference type="EMBL" id="PHJ15319.1"/>
    </source>
</evidence>
<sequence>MRFFHVSLVSPGRLSLLTPCLWHLPTHRHHVKVAHRRFLPDIGLLQVPSFHSSATDISRPIQTRVRVAIPSKTGEISLPEGAYDDKANATLCNNEESTFLASLDRFFFKAKKLSFSKHGVPAQGRERSPGGRRVVVSRREEKHNNSAVSEVDAKEETFVSTEEKLGEREKREVITIPLVDKRGKHTSSETLEDISCNREEAGDVEEEICIERTKEEPRRRRSRIKELGRQRSRSCTDRSCEEAFIEGLGQRAKADLARRRRRRASQSRSPSHFSTSSLSSSASPLVEDRSASVFRSTTPLSSSSINPSSRCDHAETKREDLSQRGRTSDSPLSSLSSGKQKANSEMEDREPLVSSEGGAIVGAVEAESQSAVENSEEEKALTSTVETANSATEERQLVV</sequence>
<feature type="compositionally biased region" description="Basic and acidic residues" evidence="1">
    <location>
        <begin position="310"/>
        <end position="327"/>
    </location>
</feature>
<reference evidence="2 3" key="1">
    <citation type="journal article" date="2017" name="Int. J. Parasitol.">
        <title>The genome of the protozoan parasite Cystoisospora suis and a reverse vaccinology approach to identify vaccine candidates.</title>
        <authorList>
            <person name="Palmieri N."/>
            <person name="Shrestha A."/>
            <person name="Ruttkowski B."/>
            <person name="Beck T."/>
            <person name="Vogl C."/>
            <person name="Tomley F."/>
            <person name="Blake D.P."/>
            <person name="Joachim A."/>
        </authorList>
    </citation>
    <scope>NUCLEOTIDE SEQUENCE [LARGE SCALE GENOMIC DNA]</scope>
    <source>
        <strain evidence="2 3">Wien I</strain>
    </source>
</reference>
<feature type="compositionally biased region" description="Basic and acidic residues" evidence="1">
    <location>
        <begin position="342"/>
        <end position="351"/>
    </location>
</feature>
<dbReference type="VEuPathDB" id="ToxoDB:CSUI_010870"/>